<sequence length="171" mass="18253">MVPTSEGRSKLCLKPRLVPSYLETNLSLREPRGGPGPVWGVDRDSSPQPLEPGRRRYGRPGGAHSEPTGKRPGGDLATRGRYKQASPLSPGCRGADMGLKLTCLKGLKMCVSSSGSHDEAPVLSNKHLDVPNIIITPPTPTGVALPRDPRRAVWLDESGSCLEDGEIDPEA</sequence>
<dbReference type="PANTHER" id="PTHR37455">
    <property type="entry name" value="GENE, 27021-RELATED"/>
    <property type="match status" value="1"/>
</dbReference>
<name>A0ABN8YRB9_RANTA</name>
<accession>A0ABN8YRB9</accession>
<dbReference type="InterPro" id="IPR027864">
    <property type="entry name" value="DUF4597"/>
</dbReference>
<reference evidence="2" key="1">
    <citation type="submission" date="2023-04" db="EMBL/GenBank/DDBJ databases">
        <authorList>
            <consortium name="ELIXIR-Norway"/>
        </authorList>
    </citation>
    <scope>NUCLEOTIDE SEQUENCE [LARGE SCALE GENOMIC DNA]</scope>
</reference>
<dbReference type="Pfam" id="PF15366">
    <property type="entry name" value="DUF4597"/>
    <property type="match status" value="1"/>
</dbReference>
<organism evidence="2 3">
    <name type="scientific">Rangifer tarandus platyrhynchus</name>
    <name type="common">Svalbard reindeer</name>
    <dbReference type="NCBI Taxonomy" id="3082113"/>
    <lineage>
        <taxon>Eukaryota</taxon>
        <taxon>Metazoa</taxon>
        <taxon>Chordata</taxon>
        <taxon>Craniata</taxon>
        <taxon>Vertebrata</taxon>
        <taxon>Euteleostomi</taxon>
        <taxon>Mammalia</taxon>
        <taxon>Eutheria</taxon>
        <taxon>Laurasiatheria</taxon>
        <taxon>Artiodactyla</taxon>
        <taxon>Ruminantia</taxon>
        <taxon>Pecora</taxon>
        <taxon>Cervidae</taxon>
        <taxon>Odocoileinae</taxon>
        <taxon>Rangifer</taxon>
    </lineage>
</organism>
<keyword evidence="3" id="KW-1185">Reference proteome</keyword>
<gene>
    <name evidence="2" type="ORF">MRATA1EN1_LOCUS11216</name>
</gene>
<evidence type="ECO:0000313" key="2">
    <source>
        <dbReference type="EMBL" id="CAI9162254.1"/>
    </source>
</evidence>
<proteinExistence type="predicted"/>
<evidence type="ECO:0000256" key="1">
    <source>
        <dbReference type="SAM" id="MobiDB-lite"/>
    </source>
</evidence>
<dbReference type="PANTHER" id="PTHR37455:SF1">
    <property type="entry name" value="SIMILAR TO 1190005I06RIK PROTEIN"/>
    <property type="match status" value="1"/>
</dbReference>
<protein>
    <submittedName>
        <fullName evidence="2">Uncharacterized protein</fullName>
    </submittedName>
</protein>
<feature type="region of interest" description="Disordered" evidence="1">
    <location>
        <begin position="26"/>
        <end position="91"/>
    </location>
</feature>
<dbReference type="Proteomes" id="UP001176941">
    <property type="component" value="Chromosome 20"/>
</dbReference>
<dbReference type="EMBL" id="OX459956">
    <property type="protein sequence ID" value="CAI9162254.1"/>
    <property type="molecule type" value="Genomic_DNA"/>
</dbReference>
<evidence type="ECO:0000313" key="3">
    <source>
        <dbReference type="Proteomes" id="UP001176941"/>
    </source>
</evidence>